<sequence>MTEQRDKYIVEANFKVADEDEWDWLTEAFGATYCESEPQAMAIARFLTSHAAVEMVEVLHQREGQRLESIWCSDPHALQAARERLSRVNEAANILGIESPAFAEWLYIEKHGDNEY</sequence>
<organism evidence="1">
    <name type="scientific">Cyanothece sp. (strain PCC 7425 / ATCC 29141)</name>
    <dbReference type="NCBI Taxonomy" id="395961"/>
    <lineage>
        <taxon>Bacteria</taxon>
        <taxon>Bacillati</taxon>
        <taxon>Cyanobacteriota</taxon>
        <taxon>Cyanophyceae</taxon>
        <taxon>Gomontiellales</taxon>
        <taxon>Cyanothecaceae</taxon>
        <taxon>Cyanothece</taxon>
    </lineage>
</organism>
<accession>B8HTE5</accession>
<protein>
    <submittedName>
        <fullName evidence="1">Uncharacterized protein</fullName>
    </submittedName>
</protein>
<dbReference type="EMBL" id="CP001344">
    <property type="protein sequence ID" value="ACL44371.1"/>
    <property type="molecule type" value="Genomic_DNA"/>
</dbReference>
<dbReference type="STRING" id="395961.Cyan7425_2006"/>
<dbReference type="eggNOG" id="ENOG502ZHU8">
    <property type="taxonomic scope" value="Bacteria"/>
</dbReference>
<reference evidence="1" key="1">
    <citation type="submission" date="2009-01" db="EMBL/GenBank/DDBJ databases">
        <title>Complete sequence of chromosome Cyanothece sp. PCC 7425.</title>
        <authorList>
            <consortium name="US DOE Joint Genome Institute"/>
            <person name="Lucas S."/>
            <person name="Copeland A."/>
            <person name="Lapidus A."/>
            <person name="Glavina del Rio T."/>
            <person name="Dalin E."/>
            <person name="Tice H."/>
            <person name="Bruce D."/>
            <person name="Goodwin L."/>
            <person name="Pitluck S."/>
            <person name="Sims D."/>
            <person name="Meineke L."/>
            <person name="Brettin T."/>
            <person name="Detter J.C."/>
            <person name="Han C."/>
            <person name="Larimer F."/>
            <person name="Land M."/>
            <person name="Hauser L."/>
            <person name="Kyrpides N."/>
            <person name="Ovchinnikova G."/>
            <person name="Liberton M."/>
            <person name="Stoeckel J."/>
            <person name="Banerjee A."/>
            <person name="Singh A."/>
            <person name="Page L."/>
            <person name="Sato H."/>
            <person name="Zhao L."/>
            <person name="Sherman L."/>
            <person name="Pakrasi H."/>
            <person name="Richardson P."/>
        </authorList>
    </citation>
    <scope>NUCLEOTIDE SEQUENCE</scope>
    <source>
        <strain evidence="1">PCC 7425</strain>
    </source>
</reference>
<gene>
    <name evidence="1" type="ordered locus">Cyan7425_2006</name>
</gene>
<dbReference type="AlphaFoldDB" id="B8HTE5"/>
<dbReference type="KEGG" id="cyn:Cyan7425_2006"/>
<dbReference type="OrthoDB" id="565105at2"/>
<name>B8HTE5_CYAP4</name>
<dbReference type="HOGENOM" id="CLU_169739_0_0_3"/>
<proteinExistence type="predicted"/>
<evidence type="ECO:0000313" key="1">
    <source>
        <dbReference type="EMBL" id="ACL44371.1"/>
    </source>
</evidence>